<dbReference type="Proteomes" id="UP001328107">
    <property type="component" value="Unassembled WGS sequence"/>
</dbReference>
<feature type="transmembrane region" description="Helical" evidence="1">
    <location>
        <begin position="54"/>
        <end position="74"/>
    </location>
</feature>
<dbReference type="PANTHER" id="PTHR45830">
    <property type="entry name" value="SERPENTINE RECEPTOR, CLASS I"/>
    <property type="match status" value="1"/>
</dbReference>
<reference evidence="3" key="1">
    <citation type="submission" date="2022-10" db="EMBL/GenBank/DDBJ databases">
        <title>Genome assembly of Pristionchus species.</title>
        <authorList>
            <person name="Yoshida K."/>
            <person name="Sommer R.J."/>
        </authorList>
    </citation>
    <scope>NUCLEOTIDE SEQUENCE [LARGE SCALE GENOMIC DNA]</scope>
    <source>
        <strain evidence="3">RS5460</strain>
    </source>
</reference>
<proteinExistence type="predicted"/>
<organism evidence="2 3">
    <name type="scientific">Pristionchus mayeri</name>
    <dbReference type="NCBI Taxonomy" id="1317129"/>
    <lineage>
        <taxon>Eukaryota</taxon>
        <taxon>Metazoa</taxon>
        <taxon>Ecdysozoa</taxon>
        <taxon>Nematoda</taxon>
        <taxon>Chromadorea</taxon>
        <taxon>Rhabditida</taxon>
        <taxon>Rhabditina</taxon>
        <taxon>Diplogasteromorpha</taxon>
        <taxon>Diplogasteroidea</taxon>
        <taxon>Neodiplogasteridae</taxon>
        <taxon>Pristionchus</taxon>
    </lineage>
</organism>
<comment type="caution">
    <text evidence="2">The sequence shown here is derived from an EMBL/GenBank/DDBJ whole genome shotgun (WGS) entry which is preliminary data.</text>
</comment>
<evidence type="ECO:0000313" key="2">
    <source>
        <dbReference type="EMBL" id="GMR61902.1"/>
    </source>
</evidence>
<gene>
    <name evidence="2" type="ORF">PMAYCL1PPCAC_32097</name>
</gene>
<keyword evidence="1" id="KW-0472">Membrane</keyword>
<protein>
    <recommendedName>
        <fullName evidence="4">G protein-coupled receptor</fullName>
    </recommendedName>
</protein>
<feature type="non-terminal residue" evidence="2">
    <location>
        <position position="102"/>
    </location>
</feature>
<name>A0AAN5ID46_9BILA</name>
<feature type="transmembrane region" description="Helical" evidence="1">
    <location>
        <begin position="23"/>
        <end position="42"/>
    </location>
</feature>
<accession>A0AAN5ID46</accession>
<evidence type="ECO:0000256" key="1">
    <source>
        <dbReference type="SAM" id="Phobius"/>
    </source>
</evidence>
<evidence type="ECO:0008006" key="4">
    <source>
        <dbReference type="Google" id="ProtNLM"/>
    </source>
</evidence>
<evidence type="ECO:0000313" key="3">
    <source>
        <dbReference type="Proteomes" id="UP001328107"/>
    </source>
</evidence>
<dbReference type="AlphaFoldDB" id="A0AAN5ID46"/>
<sequence length="102" mass="11646">MDPQYGLAWDRDFLLDILHGTNSVLPIVSSLTIYPANFYLLIYNGPAMNWEIRAAYLINIIAHMACDWIFTIFVRANAVPPFGLFYCEGLLTRIGCSKRILM</sequence>
<keyword evidence="1" id="KW-0812">Transmembrane</keyword>
<dbReference type="EMBL" id="BTRK01000006">
    <property type="protein sequence ID" value="GMR61902.1"/>
    <property type="molecule type" value="Genomic_DNA"/>
</dbReference>
<dbReference type="PANTHER" id="PTHR45830:SF15">
    <property type="entry name" value="SERPENTINE RECEPTOR, CLASS I"/>
    <property type="match status" value="1"/>
</dbReference>
<keyword evidence="1" id="KW-1133">Transmembrane helix</keyword>
<keyword evidence="3" id="KW-1185">Reference proteome</keyword>